<dbReference type="AlphaFoldDB" id="A0A420WER9"/>
<name>A0A420WER9_9PROT</name>
<dbReference type="PANTHER" id="PTHR34039">
    <property type="entry name" value="UPF0102 PROTEIN YRAN"/>
    <property type="match status" value="1"/>
</dbReference>
<gene>
    <name evidence="3" type="ORF">DES40_2278</name>
</gene>
<dbReference type="Pfam" id="PF02021">
    <property type="entry name" value="UPF0102"/>
    <property type="match status" value="1"/>
</dbReference>
<dbReference type="InterPro" id="IPR011335">
    <property type="entry name" value="Restrct_endonuc-II-like"/>
</dbReference>
<dbReference type="RefSeq" id="WP_121102228.1">
    <property type="nucleotide sequence ID" value="NZ_RBII01000002.1"/>
</dbReference>
<dbReference type="HAMAP" id="MF_00048">
    <property type="entry name" value="UPF0102"/>
    <property type="match status" value="1"/>
</dbReference>
<sequence length="125" mass="14726">MKRRQHFEKEGRKAEARIARYLRLRGYSILAERYKTAEGEIDIIAMKSNIIACVEVKQRANQYAANEAMDWRTEQRIMNAAEIWVEQHFHDLPTDFELRFDLALIVGPVSPFSKVTYLKHAFRPD</sequence>
<evidence type="ECO:0000313" key="3">
    <source>
        <dbReference type="EMBL" id="RKQ69477.1"/>
    </source>
</evidence>
<dbReference type="InParanoid" id="A0A420WER9"/>
<dbReference type="SUPFAM" id="SSF52980">
    <property type="entry name" value="Restriction endonuclease-like"/>
    <property type="match status" value="1"/>
</dbReference>
<dbReference type="Proteomes" id="UP000282211">
    <property type="component" value="Unassembled WGS sequence"/>
</dbReference>
<dbReference type="GO" id="GO:0004519">
    <property type="term" value="F:endonuclease activity"/>
    <property type="evidence" value="ECO:0007669"/>
    <property type="project" value="UniProtKB-KW"/>
</dbReference>
<comment type="caution">
    <text evidence="3">The sequence shown here is derived from an EMBL/GenBank/DDBJ whole genome shotgun (WGS) entry which is preliminary data.</text>
</comment>
<dbReference type="EMBL" id="RBII01000002">
    <property type="protein sequence ID" value="RKQ69477.1"/>
    <property type="molecule type" value="Genomic_DNA"/>
</dbReference>
<keyword evidence="3" id="KW-0378">Hydrolase</keyword>
<comment type="similarity">
    <text evidence="1 2">Belongs to the UPF0102 family.</text>
</comment>
<evidence type="ECO:0000256" key="2">
    <source>
        <dbReference type="HAMAP-Rule" id="MF_00048"/>
    </source>
</evidence>
<dbReference type="OrthoDB" id="9812968at2"/>
<keyword evidence="3" id="KW-0255">Endonuclease</keyword>
<dbReference type="Gene3D" id="3.40.1350.10">
    <property type="match status" value="1"/>
</dbReference>
<dbReference type="InterPro" id="IPR011856">
    <property type="entry name" value="tRNA_endonuc-like_dom_sf"/>
</dbReference>
<accession>A0A420WER9</accession>
<evidence type="ECO:0000256" key="1">
    <source>
        <dbReference type="ARBA" id="ARBA00006738"/>
    </source>
</evidence>
<dbReference type="PANTHER" id="PTHR34039:SF1">
    <property type="entry name" value="UPF0102 PROTEIN YRAN"/>
    <property type="match status" value="1"/>
</dbReference>
<keyword evidence="3" id="KW-0540">Nuclease</keyword>
<organism evidence="3 4">
    <name type="scientific">Litorimonas taeanensis</name>
    <dbReference type="NCBI Taxonomy" id="568099"/>
    <lineage>
        <taxon>Bacteria</taxon>
        <taxon>Pseudomonadati</taxon>
        <taxon>Pseudomonadota</taxon>
        <taxon>Alphaproteobacteria</taxon>
        <taxon>Maricaulales</taxon>
        <taxon>Robiginitomaculaceae</taxon>
    </lineage>
</organism>
<keyword evidence="4" id="KW-1185">Reference proteome</keyword>
<evidence type="ECO:0000313" key="4">
    <source>
        <dbReference type="Proteomes" id="UP000282211"/>
    </source>
</evidence>
<proteinExistence type="inferred from homology"/>
<dbReference type="InterPro" id="IPR003509">
    <property type="entry name" value="UPF0102_YraN-like"/>
</dbReference>
<reference evidence="3 4" key="1">
    <citation type="submission" date="2018-10" db="EMBL/GenBank/DDBJ databases">
        <title>Genomic Encyclopedia of Type Strains, Phase IV (KMG-IV): sequencing the most valuable type-strain genomes for metagenomic binning, comparative biology and taxonomic classification.</title>
        <authorList>
            <person name="Goeker M."/>
        </authorList>
    </citation>
    <scope>NUCLEOTIDE SEQUENCE [LARGE SCALE GENOMIC DNA]</scope>
    <source>
        <strain evidence="3 4">DSM 22008</strain>
    </source>
</reference>
<dbReference type="GO" id="GO:0003676">
    <property type="term" value="F:nucleic acid binding"/>
    <property type="evidence" value="ECO:0007669"/>
    <property type="project" value="InterPro"/>
</dbReference>
<protein>
    <recommendedName>
        <fullName evidence="2">UPF0102 protein DES40_2278</fullName>
    </recommendedName>
</protein>